<comment type="caution">
    <text evidence="1">The sequence shown here is derived from an EMBL/GenBank/DDBJ whole genome shotgun (WGS) entry which is preliminary data.</text>
</comment>
<evidence type="ECO:0000313" key="1">
    <source>
        <dbReference type="EMBL" id="PIS05389.1"/>
    </source>
</evidence>
<protein>
    <submittedName>
        <fullName evidence="1">Uncharacterized protein</fullName>
    </submittedName>
</protein>
<gene>
    <name evidence="1" type="ORF">COT81_01245</name>
</gene>
<sequence length="138" mass="14917">MPTRRLIFVPAECHVSANGDGAFHASITMAEKFDLSRLRSGSAISECIQCAVGDAVSEAMGLPCSTALKLDDAGNLWQHVSVDGGYSSSRRLADKGEALADRIWPMLESAEPVLVQAMASEMARVFTDYNRVYVDYAV</sequence>
<reference evidence="2" key="1">
    <citation type="submission" date="2017-09" db="EMBL/GenBank/DDBJ databases">
        <title>Depth-based differentiation of microbial function through sediment-hosted aquifers and enrichment of novel symbionts in the deep terrestrial subsurface.</title>
        <authorList>
            <person name="Probst A.J."/>
            <person name="Ladd B."/>
            <person name="Jarett J.K."/>
            <person name="Geller-Mcgrath D.E."/>
            <person name="Sieber C.M.K."/>
            <person name="Emerson J.B."/>
            <person name="Anantharaman K."/>
            <person name="Thomas B.C."/>
            <person name="Malmstrom R."/>
            <person name="Stieglmeier M."/>
            <person name="Klingl A."/>
            <person name="Woyke T."/>
            <person name="Ryan C.M."/>
            <person name="Banfield J.F."/>
        </authorList>
    </citation>
    <scope>NUCLEOTIDE SEQUENCE [LARGE SCALE GENOMIC DNA]</scope>
</reference>
<accession>A0A2H0W1Z6</accession>
<dbReference type="Proteomes" id="UP000230935">
    <property type="component" value="Unassembled WGS sequence"/>
</dbReference>
<proteinExistence type="predicted"/>
<organism evidence="1 2">
    <name type="scientific">Candidatus Buchananbacteria bacterium CG10_big_fil_rev_8_21_14_0_10_42_9</name>
    <dbReference type="NCBI Taxonomy" id="1974526"/>
    <lineage>
        <taxon>Bacteria</taxon>
        <taxon>Candidatus Buchananiibacteriota</taxon>
    </lineage>
</organism>
<dbReference type="EMBL" id="PEZZ01000007">
    <property type="protein sequence ID" value="PIS05389.1"/>
    <property type="molecule type" value="Genomic_DNA"/>
</dbReference>
<name>A0A2H0W1Z6_9BACT</name>
<evidence type="ECO:0000313" key="2">
    <source>
        <dbReference type="Proteomes" id="UP000230935"/>
    </source>
</evidence>
<dbReference type="AlphaFoldDB" id="A0A2H0W1Z6"/>